<protein>
    <recommendedName>
        <fullName evidence="7">AN1-type domain-containing protein</fullName>
    </recommendedName>
</protein>
<evidence type="ECO:0000313" key="8">
    <source>
        <dbReference type="EMBL" id="KNE61909.1"/>
    </source>
</evidence>
<dbReference type="InterPro" id="IPR035896">
    <property type="entry name" value="AN1-like_Znf"/>
</dbReference>
<dbReference type="STRING" id="578462.A0A0L0SHH7"/>
<evidence type="ECO:0000313" key="9">
    <source>
        <dbReference type="Proteomes" id="UP000054350"/>
    </source>
</evidence>
<reference evidence="9" key="2">
    <citation type="submission" date="2009-11" db="EMBL/GenBank/DDBJ databases">
        <title>The Genome Sequence of Allomyces macrogynus strain ATCC 38327.</title>
        <authorList>
            <consortium name="The Broad Institute Genome Sequencing Platform"/>
            <person name="Russ C."/>
            <person name="Cuomo C."/>
            <person name="Shea T."/>
            <person name="Young S.K."/>
            <person name="Zeng Q."/>
            <person name="Koehrsen M."/>
            <person name="Haas B."/>
            <person name="Borodovsky M."/>
            <person name="Guigo R."/>
            <person name="Alvarado L."/>
            <person name="Berlin A."/>
            <person name="Borenstein D."/>
            <person name="Chen Z."/>
            <person name="Engels R."/>
            <person name="Freedman E."/>
            <person name="Gellesch M."/>
            <person name="Goldberg J."/>
            <person name="Griggs A."/>
            <person name="Gujja S."/>
            <person name="Heiman D."/>
            <person name="Hepburn T."/>
            <person name="Howarth C."/>
            <person name="Jen D."/>
            <person name="Larson L."/>
            <person name="Lewis B."/>
            <person name="Mehta T."/>
            <person name="Park D."/>
            <person name="Pearson M."/>
            <person name="Roberts A."/>
            <person name="Saif S."/>
            <person name="Shenoy N."/>
            <person name="Sisk P."/>
            <person name="Stolte C."/>
            <person name="Sykes S."/>
            <person name="Walk T."/>
            <person name="White J."/>
            <person name="Yandava C."/>
            <person name="Burger G."/>
            <person name="Gray M.W."/>
            <person name="Holland P.W.H."/>
            <person name="King N."/>
            <person name="Lang F.B.F."/>
            <person name="Roger A.J."/>
            <person name="Ruiz-Trillo I."/>
            <person name="Lander E."/>
            <person name="Nusbaum C."/>
        </authorList>
    </citation>
    <scope>NUCLEOTIDE SEQUENCE [LARGE SCALE GENOMIC DNA]</scope>
    <source>
        <strain evidence="9">ATCC 38327</strain>
    </source>
</reference>
<feature type="region of interest" description="Disordered" evidence="6">
    <location>
        <begin position="164"/>
        <end position="198"/>
    </location>
</feature>
<gene>
    <name evidence="8" type="ORF">AMAG_07178</name>
</gene>
<dbReference type="PROSITE" id="PS51039">
    <property type="entry name" value="ZF_AN1"/>
    <property type="match status" value="2"/>
</dbReference>
<keyword evidence="3 5" id="KW-0863">Zinc-finger</keyword>
<dbReference type="OrthoDB" id="431929at2759"/>
<evidence type="ECO:0000256" key="6">
    <source>
        <dbReference type="SAM" id="MobiDB-lite"/>
    </source>
</evidence>
<dbReference type="PANTHER" id="PTHR14677:SF20">
    <property type="entry name" value="ZINC FINGER AN1-TYPE CONTAINING 2A-RELATED"/>
    <property type="match status" value="1"/>
</dbReference>
<keyword evidence="4" id="KW-0862">Zinc</keyword>
<dbReference type="Gene3D" id="4.10.1110.10">
    <property type="entry name" value="AN1-like Zinc finger"/>
    <property type="match status" value="2"/>
</dbReference>
<dbReference type="VEuPathDB" id="FungiDB:AMAG_07178"/>
<dbReference type="Pfam" id="PF01428">
    <property type="entry name" value="zf-AN1"/>
    <property type="match status" value="2"/>
</dbReference>
<dbReference type="Proteomes" id="UP000054350">
    <property type="component" value="Unassembled WGS sequence"/>
</dbReference>
<organism evidence="8 9">
    <name type="scientific">Allomyces macrogynus (strain ATCC 38327)</name>
    <name type="common">Allomyces javanicus var. macrogynus</name>
    <dbReference type="NCBI Taxonomy" id="578462"/>
    <lineage>
        <taxon>Eukaryota</taxon>
        <taxon>Fungi</taxon>
        <taxon>Fungi incertae sedis</taxon>
        <taxon>Blastocladiomycota</taxon>
        <taxon>Blastocladiomycetes</taxon>
        <taxon>Blastocladiales</taxon>
        <taxon>Blastocladiaceae</taxon>
        <taxon>Allomyces</taxon>
    </lineage>
</organism>
<keyword evidence="1" id="KW-0479">Metal-binding</keyword>
<dbReference type="SMART" id="SM00154">
    <property type="entry name" value="ZnF_AN1"/>
    <property type="match status" value="2"/>
</dbReference>
<keyword evidence="2" id="KW-0677">Repeat</keyword>
<dbReference type="GO" id="GO:0005737">
    <property type="term" value="C:cytoplasm"/>
    <property type="evidence" value="ECO:0007669"/>
    <property type="project" value="TreeGrafter"/>
</dbReference>
<evidence type="ECO:0000256" key="3">
    <source>
        <dbReference type="ARBA" id="ARBA00022771"/>
    </source>
</evidence>
<dbReference type="SUPFAM" id="SSF118310">
    <property type="entry name" value="AN1-like Zinc finger"/>
    <property type="match status" value="2"/>
</dbReference>
<dbReference type="PANTHER" id="PTHR14677">
    <property type="entry name" value="ARSENITE INDUCUBLE RNA ASSOCIATED PROTEIN AIP-1-RELATED"/>
    <property type="match status" value="1"/>
</dbReference>
<dbReference type="EMBL" id="GG745339">
    <property type="protein sequence ID" value="KNE61909.1"/>
    <property type="molecule type" value="Genomic_DNA"/>
</dbReference>
<dbReference type="OMA" id="YKSHECP"/>
<evidence type="ECO:0000259" key="7">
    <source>
        <dbReference type="PROSITE" id="PS51039"/>
    </source>
</evidence>
<evidence type="ECO:0000256" key="4">
    <source>
        <dbReference type="ARBA" id="ARBA00022833"/>
    </source>
</evidence>
<feature type="domain" description="AN1-type" evidence="7">
    <location>
        <begin position="99"/>
        <end position="147"/>
    </location>
</feature>
<dbReference type="GO" id="GO:0008270">
    <property type="term" value="F:zinc ion binding"/>
    <property type="evidence" value="ECO:0007669"/>
    <property type="project" value="UniProtKB-KW"/>
</dbReference>
<sequence>MELPDVGKNCGLKECKQLDFLPYTCHRCQGVFCQEHWKPADHNCPRLHDPAYDRVVPQCPLCGVAVPVARNEDPNARMNAHISSGCRPPPTSGASPNKAVYAHKCHVRGCTNKSAVAIKCKACGNQYCLKHRNERDHACAPPPPPANSASSAIAAVTSRLANLPANLTDRKGAGGRRGSNKGSGRKSGKGGKEDCVIC</sequence>
<dbReference type="eggNOG" id="KOG3183">
    <property type="taxonomic scope" value="Eukaryota"/>
</dbReference>
<evidence type="ECO:0000256" key="5">
    <source>
        <dbReference type="PROSITE-ProRule" id="PRU00449"/>
    </source>
</evidence>
<dbReference type="Pfam" id="PF25403">
    <property type="entry name" value="zf-C2H2_ZFAND2"/>
    <property type="match status" value="1"/>
</dbReference>
<dbReference type="AlphaFoldDB" id="A0A0L0SHH7"/>
<evidence type="ECO:0000256" key="2">
    <source>
        <dbReference type="ARBA" id="ARBA00022737"/>
    </source>
</evidence>
<proteinExistence type="predicted"/>
<reference evidence="8 9" key="1">
    <citation type="submission" date="2009-11" db="EMBL/GenBank/DDBJ databases">
        <title>Annotation of Allomyces macrogynus ATCC 38327.</title>
        <authorList>
            <consortium name="The Broad Institute Genome Sequencing Platform"/>
            <person name="Russ C."/>
            <person name="Cuomo C."/>
            <person name="Burger G."/>
            <person name="Gray M.W."/>
            <person name="Holland P.W.H."/>
            <person name="King N."/>
            <person name="Lang F.B.F."/>
            <person name="Roger A.J."/>
            <person name="Ruiz-Trillo I."/>
            <person name="Young S.K."/>
            <person name="Zeng Q."/>
            <person name="Gargeya S."/>
            <person name="Fitzgerald M."/>
            <person name="Haas B."/>
            <person name="Abouelleil A."/>
            <person name="Alvarado L."/>
            <person name="Arachchi H.M."/>
            <person name="Berlin A."/>
            <person name="Chapman S.B."/>
            <person name="Gearin G."/>
            <person name="Goldberg J."/>
            <person name="Griggs A."/>
            <person name="Gujja S."/>
            <person name="Hansen M."/>
            <person name="Heiman D."/>
            <person name="Howarth C."/>
            <person name="Larimer J."/>
            <person name="Lui A."/>
            <person name="MacDonald P.J.P."/>
            <person name="McCowen C."/>
            <person name="Montmayeur A."/>
            <person name="Murphy C."/>
            <person name="Neiman D."/>
            <person name="Pearson M."/>
            <person name="Priest M."/>
            <person name="Roberts A."/>
            <person name="Saif S."/>
            <person name="Shea T."/>
            <person name="Sisk P."/>
            <person name="Stolte C."/>
            <person name="Sykes S."/>
            <person name="Wortman J."/>
            <person name="Nusbaum C."/>
            <person name="Birren B."/>
        </authorList>
    </citation>
    <scope>NUCLEOTIDE SEQUENCE [LARGE SCALE GENOMIC DNA]</scope>
    <source>
        <strain evidence="8 9">ATCC 38327</strain>
    </source>
</reference>
<name>A0A0L0SHH7_ALLM3</name>
<accession>A0A0L0SHH7</accession>
<feature type="domain" description="AN1-type" evidence="7">
    <location>
        <begin position="4"/>
        <end position="52"/>
    </location>
</feature>
<dbReference type="InterPro" id="IPR000058">
    <property type="entry name" value="Znf_AN1"/>
</dbReference>
<dbReference type="InterPro" id="IPR057357">
    <property type="entry name" value="Znf-C2H2_ZFAND2A/B"/>
</dbReference>
<evidence type="ECO:0000256" key="1">
    <source>
        <dbReference type="ARBA" id="ARBA00022723"/>
    </source>
</evidence>
<keyword evidence="9" id="KW-1185">Reference proteome</keyword>